<protein>
    <submittedName>
        <fullName evidence="1">Uncharacterized protein</fullName>
    </submittedName>
</protein>
<organism evidence="1 2">
    <name type="scientific">Prorocentrum cordatum</name>
    <dbReference type="NCBI Taxonomy" id="2364126"/>
    <lineage>
        <taxon>Eukaryota</taxon>
        <taxon>Sar</taxon>
        <taxon>Alveolata</taxon>
        <taxon>Dinophyceae</taxon>
        <taxon>Prorocentrales</taxon>
        <taxon>Prorocentraceae</taxon>
        <taxon>Prorocentrum</taxon>
    </lineage>
</organism>
<comment type="caution">
    <text evidence="1">The sequence shown here is derived from an EMBL/GenBank/DDBJ whole genome shotgun (WGS) entry which is preliminary data.</text>
</comment>
<sequence>MIQTACVHLVHSRPVGVHRLLRPVKDADSQKWAQVMQNIGELALPVLESFVEQAQRLARRGQRRAISESLTGFKDWITQQTSVGTLHRSMKRNQLPPMELLQDSTAVIHPKDTLDCKSKKWQQVWAPHNLRTRQIVSAFEAAREAAQQDTMPPITAEGVRSAAHRIKAYTALGG</sequence>
<proteinExistence type="predicted"/>
<accession>A0ABN9WW74</accession>
<name>A0ABN9WW74_9DINO</name>
<keyword evidence="2" id="KW-1185">Reference proteome</keyword>
<dbReference type="EMBL" id="CAUYUJ010019427">
    <property type="protein sequence ID" value="CAK0891098.1"/>
    <property type="molecule type" value="Genomic_DNA"/>
</dbReference>
<evidence type="ECO:0000313" key="2">
    <source>
        <dbReference type="Proteomes" id="UP001189429"/>
    </source>
</evidence>
<evidence type="ECO:0000313" key="1">
    <source>
        <dbReference type="EMBL" id="CAK0891098.1"/>
    </source>
</evidence>
<reference evidence="1" key="1">
    <citation type="submission" date="2023-10" db="EMBL/GenBank/DDBJ databases">
        <authorList>
            <person name="Chen Y."/>
            <person name="Shah S."/>
            <person name="Dougan E. K."/>
            <person name="Thang M."/>
            <person name="Chan C."/>
        </authorList>
    </citation>
    <scope>NUCLEOTIDE SEQUENCE [LARGE SCALE GENOMIC DNA]</scope>
</reference>
<dbReference type="Proteomes" id="UP001189429">
    <property type="component" value="Unassembled WGS sequence"/>
</dbReference>
<gene>
    <name evidence="1" type="ORF">PCOR1329_LOCUS71139</name>
</gene>